<dbReference type="GO" id="GO:0055085">
    <property type="term" value="P:transmembrane transport"/>
    <property type="evidence" value="ECO:0007669"/>
    <property type="project" value="InterPro"/>
</dbReference>
<evidence type="ECO:0000256" key="5">
    <source>
        <dbReference type="SAM" id="MobiDB-lite"/>
    </source>
</evidence>
<comment type="subcellular location">
    <subcellularLocation>
        <location evidence="1">Membrane</location>
        <topology evidence="1">Multi-pass membrane protein</topology>
    </subcellularLocation>
</comment>
<feature type="transmembrane region" description="Helical" evidence="6">
    <location>
        <begin position="348"/>
        <end position="379"/>
    </location>
</feature>
<dbReference type="AlphaFoldDB" id="A0A840BXP7"/>
<sequence>MLQQAKTSSRPSPRPSPSLRDLFTPKLVTVLREGYGLPQLRADALAGLTVAIVALPLSMAIAIACGVSPDKGLATAIIGGFLISAFGGSRFQIGGPAGAFIVLVAATIERHGYDGFLLATMIAGLVLVLIGFLRLGTYIKYIPHPVTVGFSAGIAVIILASQFKELLGLTLAGPEPAALLPKVEALWQVRETASGATIALAVASIGLIILVRRIDARLPAFLIVVLAATLASWAFGLPVETIGSRFGEVPRGLPAPSMPALSLDKVLTVLPDALALALLGGIESLLSAVVADGMTGRRHRSNCELVAQGIANIASPLFGGLTATGTIARTATNVRAGAVGPVSGMLHALFLLVFMLVAAPLAAYVPLAALGAVLAVVAWNMAERHAFASILTRSRGEAVVLLATFLLTVFRDLTEGIAVGVVLGSFLFMHRMGELVAVERHASLGMEDEADAPAGAREVYDSGRVADPDIVVYGIAGPLFFGAAGNVGAILERIGSRPKALVLDLSEVPFADSTAARALLSIAQETTRRGARLYIAGASSSVRRVLAHEGLKVPLVRYAASVAAARDAASRALATL</sequence>
<keyword evidence="2 6" id="KW-0812">Transmembrane</keyword>
<dbReference type="InterPro" id="IPR002645">
    <property type="entry name" value="STAS_dom"/>
</dbReference>
<dbReference type="Pfam" id="PF01740">
    <property type="entry name" value="STAS"/>
    <property type="match status" value="1"/>
</dbReference>
<dbReference type="PANTHER" id="PTHR11814">
    <property type="entry name" value="SULFATE TRANSPORTER"/>
    <property type="match status" value="1"/>
</dbReference>
<dbReference type="InterPro" id="IPR001902">
    <property type="entry name" value="SLC26A/SulP_fam"/>
</dbReference>
<dbReference type="CDD" id="cd07042">
    <property type="entry name" value="STAS_SulP_like_sulfate_transporter"/>
    <property type="match status" value="1"/>
</dbReference>
<feature type="transmembrane region" description="Helical" evidence="6">
    <location>
        <begin position="399"/>
        <end position="428"/>
    </location>
</feature>
<feature type="transmembrane region" description="Helical" evidence="6">
    <location>
        <begin position="113"/>
        <end position="133"/>
    </location>
</feature>
<evidence type="ECO:0000313" key="8">
    <source>
        <dbReference type="EMBL" id="MBB4016089.1"/>
    </source>
</evidence>
<dbReference type="RefSeq" id="WP_210289413.1">
    <property type="nucleotide sequence ID" value="NZ_JACIEN010000001.1"/>
</dbReference>
<dbReference type="Proteomes" id="UP000577362">
    <property type="component" value="Unassembled WGS sequence"/>
</dbReference>
<dbReference type="GO" id="GO:0016020">
    <property type="term" value="C:membrane"/>
    <property type="evidence" value="ECO:0007669"/>
    <property type="project" value="UniProtKB-SubCell"/>
</dbReference>
<dbReference type="Pfam" id="PF00916">
    <property type="entry name" value="Sulfate_transp"/>
    <property type="match status" value="1"/>
</dbReference>
<feature type="transmembrane region" description="Helical" evidence="6">
    <location>
        <begin position="218"/>
        <end position="236"/>
    </location>
</feature>
<evidence type="ECO:0000256" key="1">
    <source>
        <dbReference type="ARBA" id="ARBA00004141"/>
    </source>
</evidence>
<dbReference type="EMBL" id="JACIEN010000001">
    <property type="protein sequence ID" value="MBB4016089.1"/>
    <property type="molecule type" value="Genomic_DNA"/>
</dbReference>
<evidence type="ECO:0000256" key="3">
    <source>
        <dbReference type="ARBA" id="ARBA00022989"/>
    </source>
</evidence>
<reference evidence="8 9" key="1">
    <citation type="submission" date="2020-08" db="EMBL/GenBank/DDBJ databases">
        <title>Genomic Encyclopedia of Type Strains, Phase IV (KMG-IV): sequencing the most valuable type-strain genomes for metagenomic binning, comparative biology and taxonomic classification.</title>
        <authorList>
            <person name="Goeker M."/>
        </authorList>
    </citation>
    <scope>NUCLEOTIDE SEQUENCE [LARGE SCALE GENOMIC DNA]</scope>
    <source>
        <strain evidence="8 9">DSM 103737</strain>
    </source>
</reference>
<dbReference type="Gene3D" id="3.30.750.24">
    <property type="entry name" value="STAS domain"/>
    <property type="match status" value="1"/>
</dbReference>
<evidence type="ECO:0000313" key="9">
    <source>
        <dbReference type="Proteomes" id="UP000577362"/>
    </source>
</evidence>
<feature type="transmembrane region" description="Helical" evidence="6">
    <location>
        <begin position="72"/>
        <end position="93"/>
    </location>
</feature>
<feature type="transmembrane region" description="Helical" evidence="6">
    <location>
        <begin position="193"/>
        <end position="211"/>
    </location>
</feature>
<accession>A0A840BXP7</accession>
<feature type="transmembrane region" description="Helical" evidence="6">
    <location>
        <begin position="44"/>
        <end position="65"/>
    </location>
</feature>
<feature type="domain" description="STAS" evidence="7">
    <location>
        <begin position="468"/>
        <end position="569"/>
    </location>
</feature>
<keyword evidence="4 6" id="KW-0472">Membrane</keyword>
<gene>
    <name evidence="8" type="ORF">GGR16_001095</name>
</gene>
<dbReference type="InterPro" id="IPR011547">
    <property type="entry name" value="SLC26A/SulP_dom"/>
</dbReference>
<keyword evidence="3 6" id="KW-1133">Transmembrane helix</keyword>
<dbReference type="SUPFAM" id="SSF52091">
    <property type="entry name" value="SpoIIaa-like"/>
    <property type="match status" value="1"/>
</dbReference>
<comment type="caution">
    <text evidence="8">The sequence shown here is derived from an EMBL/GenBank/DDBJ whole genome shotgun (WGS) entry which is preliminary data.</text>
</comment>
<dbReference type="InterPro" id="IPR036513">
    <property type="entry name" value="STAS_dom_sf"/>
</dbReference>
<feature type="transmembrane region" description="Helical" evidence="6">
    <location>
        <begin position="273"/>
        <end position="293"/>
    </location>
</feature>
<protein>
    <submittedName>
        <fullName evidence="8">SulP family sulfate permease</fullName>
    </submittedName>
</protein>
<name>A0A840BXP7_9HYPH</name>
<evidence type="ECO:0000256" key="4">
    <source>
        <dbReference type="ARBA" id="ARBA00023136"/>
    </source>
</evidence>
<organism evidence="8 9">
    <name type="scientific">Chelatococcus caeni</name>
    <dbReference type="NCBI Taxonomy" id="1348468"/>
    <lineage>
        <taxon>Bacteria</taxon>
        <taxon>Pseudomonadati</taxon>
        <taxon>Pseudomonadota</taxon>
        <taxon>Alphaproteobacteria</taxon>
        <taxon>Hyphomicrobiales</taxon>
        <taxon>Chelatococcaceae</taxon>
        <taxon>Chelatococcus</taxon>
    </lineage>
</organism>
<feature type="transmembrane region" description="Helical" evidence="6">
    <location>
        <begin position="145"/>
        <end position="163"/>
    </location>
</feature>
<feature type="region of interest" description="Disordered" evidence="5">
    <location>
        <begin position="1"/>
        <end position="21"/>
    </location>
</feature>
<keyword evidence="9" id="KW-1185">Reference proteome</keyword>
<proteinExistence type="predicted"/>
<evidence type="ECO:0000256" key="6">
    <source>
        <dbReference type="SAM" id="Phobius"/>
    </source>
</evidence>
<feature type="transmembrane region" description="Helical" evidence="6">
    <location>
        <begin position="470"/>
        <end position="491"/>
    </location>
</feature>
<evidence type="ECO:0000256" key="2">
    <source>
        <dbReference type="ARBA" id="ARBA00022692"/>
    </source>
</evidence>
<evidence type="ECO:0000259" key="7">
    <source>
        <dbReference type="PROSITE" id="PS50801"/>
    </source>
</evidence>
<dbReference type="PROSITE" id="PS50801">
    <property type="entry name" value="STAS"/>
    <property type="match status" value="1"/>
</dbReference>